<dbReference type="RefSeq" id="WP_004292351.1">
    <property type="nucleotide sequence ID" value="NZ_CABKNQ010000017.1"/>
</dbReference>
<dbReference type="InterPro" id="IPR013783">
    <property type="entry name" value="Ig-like_fold"/>
</dbReference>
<sequence length="787" mass="89850">MRRLLLLCYLVTAGVVGIFAQGENRLKDNFDFDWKFSLNDDRQYADPVYNDQSWEDIQLPHDWSIKLNFDHSISGSAAHLPGGIGWYRKAFIVPASYKNKSVSVLFDGIFHQSDVYINGKHLGFRPYGFCSIEYDLTPYLKYGEKNIISVRVDRSGKDNIARWYTGSGIYRHAWLIVTNPMHVINNGTYVTTPEIDAQRACVAVVTSLTNTSHQEETATLMQYILDKEGKVVAKSDNRKVTVQPKDTVDVTQQLNLENPVLWSIDTPSMYTMKTIVKIGRKTVDDYRTPFGVRTIEFTADRGFFLNGQQVKLKGLCLHQDAGALGTAVPDRSSERRLEILKEYGCNAIRCAHNQPSPEFLDMCDRMGFIVIDEAFDKWKSGYYAKYFDKWWQTDMEDMLLRDRNHPSVVLWSIGNELQEAWESSDEGVERAKMLQDFVHQKEPSRMAILSAQNNHQEKFSGVTDVIGYNYLEARMLSDHKKFPERRFMITEELPYYSGEEGNIRSYTPYNPWNIIAENEFVAGGFIWSGVDYLGEAASRESHGWPNGLFDICMFEKPRAAYHRAMWNNKPLVSIAFLDPSLDIDHGRDLWQWPKMASHWNLPRTYFGQVIQVCTITNCEEVEMFMNGKSMGKQKTADFTNNTIIWNIPYRPGTLEAKGYNDGKEVAAYQLATSKDTDSLILTPDRTMIKADGQDLSHIAIQLYDEDGKPVQTDDKELTVTVEGDGRFLGIDNGDLRRKNSFSGNRLKTYFGKALVVVQSLRKAGTMTVSVEMEGKATPYVVTIQSVR</sequence>
<dbReference type="Proteomes" id="UP000254424">
    <property type="component" value="Unassembled WGS sequence"/>
</dbReference>
<dbReference type="PANTHER" id="PTHR42732">
    <property type="entry name" value="BETA-GALACTOSIDASE"/>
    <property type="match status" value="1"/>
</dbReference>
<evidence type="ECO:0000256" key="2">
    <source>
        <dbReference type="ARBA" id="ARBA00022801"/>
    </source>
</evidence>
<dbReference type="InterPro" id="IPR006104">
    <property type="entry name" value="Glyco_hydro_2_N"/>
</dbReference>
<organism evidence="9 10">
    <name type="scientific">Bacteroides eggerthii</name>
    <dbReference type="NCBI Taxonomy" id="28111"/>
    <lineage>
        <taxon>Bacteria</taxon>
        <taxon>Pseudomonadati</taxon>
        <taxon>Bacteroidota</taxon>
        <taxon>Bacteroidia</taxon>
        <taxon>Bacteroidales</taxon>
        <taxon>Bacteroidaceae</taxon>
        <taxon>Bacteroides</taxon>
    </lineage>
</organism>
<reference evidence="9 10" key="1">
    <citation type="submission" date="2018-06" db="EMBL/GenBank/DDBJ databases">
        <authorList>
            <consortium name="Pathogen Informatics"/>
            <person name="Doyle S."/>
        </authorList>
    </citation>
    <scope>NUCLEOTIDE SEQUENCE [LARGE SCALE GENOMIC DNA]</scope>
    <source>
        <strain evidence="9 10">NCTC11155</strain>
    </source>
</reference>
<dbReference type="EC" id="3.2.1.23" evidence="9"/>
<dbReference type="InterPro" id="IPR006102">
    <property type="entry name" value="Ig-like_GH2"/>
</dbReference>
<dbReference type="Pfam" id="PF02837">
    <property type="entry name" value="Glyco_hydro_2_N"/>
    <property type="match status" value="1"/>
</dbReference>
<dbReference type="InterPro" id="IPR006103">
    <property type="entry name" value="Glyco_hydro_2_cat"/>
</dbReference>
<dbReference type="InterPro" id="IPR017853">
    <property type="entry name" value="GH"/>
</dbReference>
<comment type="similarity">
    <text evidence="1">Belongs to the glycosyl hydrolase 2 family.</text>
</comment>
<feature type="domain" description="DUF4982" evidence="7">
    <location>
        <begin position="607"/>
        <end position="666"/>
    </location>
</feature>
<feature type="domain" description="Glycosyl hydrolases family 2 sugar binding" evidence="6">
    <location>
        <begin position="32"/>
        <end position="175"/>
    </location>
</feature>
<dbReference type="InterPro" id="IPR051913">
    <property type="entry name" value="GH2_Domain-Containing"/>
</dbReference>
<dbReference type="SUPFAM" id="SSF49785">
    <property type="entry name" value="Galactose-binding domain-like"/>
    <property type="match status" value="1"/>
</dbReference>
<feature type="domain" description="Glycoside hydrolase family 2 catalytic" evidence="5">
    <location>
        <begin position="300"/>
        <end position="530"/>
    </location>
</feature>
<evidence type="ECO:0000259" key="8">
    <source>
        <dbReference type="Pfam" id="PF18565"/>
    </source>
</evidence>
<evidence type="ECO:0000256" key="3">
    <source>
        <dbReference type="ARBA" id="ARBA00023295"/>
    </source>
</evidence>
<dbReference type="InterPro" id="IPR032311">
    <property type="entry name" value="DUF4982"/>
</dbReference>
<dbReference type="PRINTS" id="PR00132">
    <property type="entry name" value="GLHYDRLASE2"/>
</dbReference>
<dbReference type="SUPFAM" id="SSF51445">
    <property type="entry name" value="(Trans)glycosidases"/>
    <property type="match status" value="1"/>
</dbReference>
<dbReference type="Pfam" id="PF16355">
    <property type="entry name" value="DUF4982"/>
    <property type="match status" value="1"/>
</dbReference>
<keyword evidence="2 9" id="KW-0378">Hydrolase</keyword>
<dbReference type="AlphaFoldDB" id="A0A380ZF96"/>
<feature type="domain" description="Glycoside hydrolase family 2" evidence="8">
    <location>
        <begin position="680"/>
        <end position="775"/>
    </location>
</feature>
<dbReference type="Pfam" id="PF18565">
    <property type="entry name" value="Glyco_hydro2_C5"/>
    <property type="match status" value="1"/>
</dbReference>
<dbReference type="Pfam" id="PF02836">
    <property type="entry name" value="Glyco_hydro_2_C"/>
    <property type="match status" value="1"/>
</dbReference>
<dbReference type="InterPro" id="IPR023232">
    <property type="entry name" value="Glyco_hydro_2_AS"/>
</dbReference>
<feature type="domain" description="Glycoside hydrolase family 2 immunoglobulin-like beta-sandwich" evidence="4">
    <location>
        <begin position="189"/>
        <end position="293"/>
    </location>
</feature>
<dbReference type="InterPro" id="IPR008979">
    <property type="entry name" value="Galactose-bd-like_sf"/>
</dbReference>
<evidence type="ECO:0000259" key="5">
    <source>
        <dbReference type="Pfam" id="PF02836"/>
    </source>
</evidence>
<dbReference type="Gene3D" id="3.20.20.80">
    <property type="entry name" value="Glycosidases"/>
    <property type="match status" value="1"/>
</dbReference>
<gene>
    <name evidence="9" type="primary">lacZ_6</name>
    <name evidence="9" type="ORF">NCTC11155_03014</name>
</gene>
<dbReference type="Gene3D" id="2.60.40.10">
    <property type="entry name" value="Immunoglobulins"/>
    <property type="match status" value="3"/>
</dbReference>
<dbReference type="Pfam" id="PF00703">
    <property type="entry name" value="Glyco_hydro_2"/>
    <property type="match status" value="1"/>
</dbReference>
<evidence type="ECO:0000256" key="1">
    <source>
        <dbReference type="ARBA" id="ARBA00007401"/>
    </source>
</evidence>
<dbReference type="PANTHER" id="PTHR42732:SF1">
    <property type="entry name" value="BETA-MANNOSIDASE"/>
    <property type="match status" value="1"/>
</dbReference>
<evidence type="ECO:0000259" key="6">
    <source>
        <dbReference type="Pfam" id="PF02837"/>
    </source>
</evidence>
<dbReference type="InterPro" id="IPR036156">
    <property type="entry name" value="Beta-gal/glucu_dom_sf"/>
</dbReference>
<evidence type="ECO:0000259" key="7">
    <source>
        <dbReference type="Pfam" id="PF16355"/>
    </source>
</evidence>
<dbReference type="InterPro" id="IPR040605">
    <property type="entry name" value="Glyco_hydro2_dom5"/>
</dbReference>
<dbReference type="GO" id="GO:0004565">
    <property type="term" value="F:beta-galactosidase activity"/>
    <property type="evidence" value="ECO:0007669"/>
    <property type="project" value="UniProtKB-EC"/>
</dbReference>
<dbReference type="InterPro" id="IPR006101">
    <property type="entry name" value="Glyco_hydro_2"/>
</dbReference>
<evidence type="ECO:0000259" key="4">
    <source>
        <dbReference type="Pfam" id="PF00703"/>
    </source>
</evidence>
<evidence type="ECO:0000313" key="10">
    <source>
        <dbReference type="Proteomes" id="UP000254424"/>
    </source>
</evidence>
<evidence type="ECO:0000313" key="9">
    <source>
        <dbReference type="EMBL" id="SUV43616.1"/>
    </source>
</evidence>
<dbReference type="EMBL" id="UFSX01000002">
    <property type="protein sequence ID" value="SUV43616.1"/>
    <property type="molecule type" value="Genomic_DNA"/>
</dbReference>
<name>A0A380ZF96_9BACE</name>
<accession>A0A380ZF96</accession>
<protein>
    <submittedName>
        <fullName evidence="9">Beta-glycosidase</fullName>
        <ecNumber evidence="9">3.2.1.23</ecNumber>
    </submittedName>
</protein>
<proteinExistence type="inferred from homology"/>
<dbReference type="STRING" id="483216.BACEGG_03726"/>
<dbReference type="PROSITE" id="PS00608">
    <property type="entry name" value="GLYCOSYL_HYDROL_F2_2"/>
    <property type="match status" value="1"/>
</dbReference>
<dbReference type="Gene3D" id="2.60.120.260">
    <property type="entry name" value="Galactose-binding domain-like"/>
    <property type="match status" value="1"/>
</dbReference>
<dbReference type="SUPFAM" id="SSF49303">
    <property type="entry name" value="beta-Galactosidase/glucuronidase domain"/>
    <property type="match status" value="1"/>
</dbReference>
<dbReference type="GO" id="GO:0005975">
    <property type="term" value="P:carbohydrate metabolic process"/>
    <property type="evidence" value="ECO:0007669"/>
    <property type="project" value="InterPro"/>
</dbReference>
<keyword evidence="3 9" id="KW-0326">Glycosidase</keyword>
<dbReference type="GeneID" id="93069755"/>